<feature type="domain" description="FimV N-terminal" evidence="3">
    <location>
        <begin position="35"/>
        <end position="104"/>
    </location>
</feature>
<evidence type="ECO:0000256" key="1">
    <source>
        <dbReference type="SAM" id="MobiDB-lite"/>
    </source>
</evidence>
<dbReference type="RefSeq" id="WP_054019706.1">
    <property type="nucleotide sequence ID" value="NZ_BBYR01000026.1"/>
</dbReference>
<evidence type="ECO:0000259" key="2">
    <source>
        <dbReference type="Pfam" id="PF24125"/>
    </source>
</evidence>
<feature type="region of interest" description="Disordered" evidence="1">
    <location>
        <begin position="161"/>
        <end position="203"/>
    </location>
</feature>
<keyword evidence="5" id="KW-1185">Reference proteome</keyword>
<feature type="compositionally biased region" description="Low complexity" evidence="1">
    <location>
        <begin position="161"/>
        <end position="185"/>
    </location>
</feature>
<dbReference type="Pfam" id="PF25800">
    <property type="entry name" value="FimV_N"/>
    <property type="match status" value="1"/>
</dbReference>
<reference evidence="4 5" key="2">
    <citation type="journal article" date="2016" name="Science">
        <title>A bacterium that degrades and assimilates poly(ethylene terephthalate).</title>
        <authorList>
            <person name="Yoshida S."/>
            <person name="Hiraga K."/>
            <person name="Takehana T."/>
            <person name="Taniguchi I."/>
            <person name="Yamaji H."/>
            <person name="Maeda Y."/>
            <person name="Toyohara K."/>
            <person name="Miyamoto K."/>
            <person name="Kimura Y."/>
            <person name="Oda K."/>
        </authorList>
    </citation>
    <scope>NUCLEOTIDE SEQUENCE [LARGE SCALE GENOMIC DNA]</scope>
    <source>
        <strain evidence="5">NBRC 110686 / TISTR 2288 / 201-F6</strain>
    </source>
</reference>
<dbReference type="Proteomes" id="UP000037660">
    <property type="component" value="Unassembled WGS sequence"/>
</dbReference>
<dbReference type="Gene3D" id="3.10.450.50">
    <property type="match status" value="1"/>
</dbReference>
<feature type="compositionally biased region" description="Pro residues" evidence="1">
    <location>
        <begin position="186"/>
        <end position="200"/>
    </location>
</feature>
<evidence type="ECO:0000313" key="5">
    <source>
        <dbReference type="Proteomes" id="UP000037660"/>
    </source>
</evidence>
<name>A0A0K8NZ66_PISS1</name>
<dbReference type="EMBL" id="BBYR01000026">
    <property type="protein sequence ID" value="GAP35666.1"/>
    <property type="molecule type" value="Genomic_DNA"/>
</dbReference>
<sequence length="319" mass="33722">MTGLPPSPPRRWRLLAAGLALALGTASAAALDFGPLRLYLPPGQAPYAEITLSDSAGLDPADIRARIATSDAYGVAGMRYVPALQSIVITPQAGPAGQVVLRLERLPAPGELPEIDLLLLAGDRMSLALGEYRVDLRSGGREFAVAPPGSRLAAAQTLTPATPAPAGVTTSPVTSSAPTSVATAPLPRPSPPPPAPPAPSPAATAVDLEAGEIQAAIDAWAAAWSARDMDGYLAAYTPQYAGRLGSRRAWEEQRRSRILSKKKISVDLDPPQLVARGDTVVATFQQRYRGDEVVERSRKRLVLVKADNRWLIQDETELP</sequence>
<dbReference type="AlphaFoldDB" id="A0A0K8NZ66"/>
<accession>A0A0K8NZ66</accession>
<dbReference type="STRING" id="1547922.ISF6_1439"/>
<protein>
    <submittedName>
        <fullName evidence="4">TPR repeat</fullName>
    </submittedName>
</protein>
<dbReference type="InterPro" id="IPR057840">
    <property type="entry name" value="FimV_N"/>
</dbReference>
<dbReference type="InterPro" id="IPR056203">
    <property type="entry name" value="Cds6_C"/>
</dbReference>
<gene>
    <name evidence="4" type="ORF">ISF6_1439</name>
</gene>
<feature type="domain" description="Cds6 C-terminal" evidence="2">
    <location>
        <begin position="213"/>
        <end position="315"/>
    </location>
</feature>
<comment type="caution">
    <text evidence="4">The sequence shown here is derived from an EMBL/GenBank/DDBJ whole genome shotgun (WGS) entry which is preliminary data.</text>
</comment>
<dbReference type="InterPro" id="IPR032710">
    <property type="entry name" value="NTF2-like_dom_sf"/>
</dbReference>
<organism evidence="4 5">
    <name type="scientific">Piscinibacter sakaiensis</name>
    <name type="common">Ideonella sakaiensis</name>
    <dbReference type="NCBI Taxonomy" id="1547922"/>
    <lineage>
        <taxon>Bacteria</taxon>
        <taxon>Pseudomonadati</taxon>
        <taxon>Pseudomonadota</taxon>
        <taxon>Betaproteobacteria</taxon>
        <taxon>Burkholderiales</taxon>
        <taxon>Sphaerotilaceae</taxon>
        <taxon>Piscinibacter</taxon>
    </lineage>
</organism>
<reference evidence="5" key="1">
    <citation type="submission" date="2015-07" db="EMBL/GenBank/DDBJ databases">
        <title>Discovery of a poly(ethylene terephthalate assimilation.</title>
        <authorList>
            <person name="Yoshida S."/>
            <person name="Hiraga K."/>
            <person name="Takehana T."/>
            <person name="Taniguchi I."/>
            <person name="Yamaji H."/>
            <person name="Maeda Y."/>
            <person name="Toyohara K."/>
            <person name="Miyamoto K."/>
            <person name="Kimura Y."/>
            <person name="Oda K."/>
        </authorList>
    </citation>
    <scope>NUCLEOTIDE SEQUENCE [LARGE SCALE GENOMIC DNA]</scope>
    <source>
        <strain evidence="5">NBRC 110686 / TISTR 2288 / 201-F6</strain>
    </source>
</reference>
<proteinExistence type="predicted"/>
<dbReference type="Pfam" id="PF24125">
    <property type="entry name" value="Cds6_C"/>
    <property type="match status" value="1"/>
</dbReference>
<dbReference type="OrthoDB" id="9178373at2"/>
<dbReference type="SUPFAM" id="SSF54427">
    <property type="entry name" value="NTF2-like"/>
    <property type="match status" value="1"/>
</dbReference>
<evidence type="ECO:0000259" key="3">
    <source>
        <dbReference type="Pfam" id="PF25800"/>
    </source>
</evidence>
<evidence type="ECO:0000313" key="4">
    <source>
        <dbReference type="EMBL" id="GAP35666.1"/>
    </source>
</evidence>